<feature type="coiled-coil region" evidence="3">
    <location>
        <begin position="171"/>
        <end position="230"/>
    </location>
</feature>
<dbReference type="CDD" id="cd14688">
    <property type="entry name" value="bZIP_YAP"/>
    <property type="match status" value="1"/>
</dbReference>
<dbReference type="OrthoDB" id="5374328at2759"/>
<feature type="compositionally biased region" description="Low complexity" evidence="4">
    <location>
        <begin position="99"/>
        <end position="124"/>
    </location>
</feature>
<name>A0A3M7G165_HORWE</name>
<gene>
    <name evidence="6" type="ORF">D0861_01310</name>
</gene>
<reference evidence="6 7" key="1">
    <citation type="journal article" date="2018" name="BMC Genomics">
        <title>Genomic evidence for intraspecific hybridization in a clonal and extremely halotolerant yeast.</title>
        <authorList>
            <person name="Gostincar C."/>
            <person name="Stajich J.E."/>
            <person name="Zupancic J."/>
            <person name="Zalar P."/>
            <person name="Gunde-Cimerman N."/>
        </authorList>
    </citation>
    <scope>NUCLEOTIDE SEQUENCE [LARGE SCALE GENOMIC DNA]</scope>
    <source>
        <strain evidence="6 7">EXF-2788</strain>
    </source>
</reference>
<dbReference type="GO" id="GO:0001228">
    <property type="term" value="F:DNA-binding transcription activator activity, RNA polymerase II-specific"/>
    <property type="evidence" value="ECO:0007669"/>
    <property type="project" value="TreeGrafter"/>
</dbReference>
<dbReference type="EMBL" id="QWIR01000013">
    <property type="protein sequence ID" value="RMY94414.1"/>
    <property type="molecule type" value="Genomic_DNA"/>
</dbReference>
<dbReference type="VEuPathDB" id="FungiDB:BTJ68_14448"/>
<comment type="caution">
    <text evidence="6">The sequence shown here is derived from an EMBL/GenBank/DDBJ whole genome shotgun (WGS) entry which is preliminary data.</text>
</comment>
<evidence type="ECO:0000256" key="3">
    <source>
        <dbReference type="SAM" id="Coils"/>
    </source>
</evidence>
<dbReference type="SMART" id="SM00338">
    <property type="entry name" value="BRLZ"/>
    <property type="match status" value="1"/>
</dbReference>
<keyword evidence="2" id="KW-0539">Nucleus</keyword>
<dbReference type="InterPro" id="IPR050936">
    <property type="entry name" value="AP-1-like"/>
</dbReference>
<dbReference type="GO" id="GO:0090575">
    <property type="term" value="C:RNA polymerase II transcription regulator complex"/>
    <property type="evidence" value="ECO:0007669"/>
    <property type="project" value="TreeGrafter"/>
</dbReference>
<evidence type="ECO:0000313" key="7">
    <source>
        <dbReference type="Proteomes" id="UP000268823"/>
    </source>
</evidence>
<evidence type="ECO:0000256" key="4">
    <source>
        <dbReference type="SAM" id="MobiDB-lite"/>
    </source>
</evidence>
<dbReference type="PANTHER" id="PTHR40621:SF6">
    <property type="entry name" value="AP-1-LIKE TRANSCRIPTION FACTOR YAP1-RELATED"/>
    <property type="match status" value="1"/>
</dbReference>
<evidence type="ECO:0000256" key="1">
    <source>
        <dbReference type="ARBA" id="ARBA00004123"/>
    </source>
</evidence>
<feature type="domain" description="BZIP" evidence="5">
    <location>
        <begin position="147"/>
        <end position="162"/>
    </location>
</feature>
<dbReference type="InterPro" id="IPR004827">
    <property type="entry name" value="bZIP"/>
</dbReference>
<evidence type="ECO:0000256" key="2">
    <source>
        <dbReference type="ARBA" id="ARBA00023242"/>
    </source>
</evidence>
<sequence>MEFHILGRVVKPAGVLSHGNLRMSVKVEQPADVSGHTELASNPTPFGLPHPVAFSDAQRGQSATTPNESNDYAPLQQPQQQQSERASTSSNARVPLPPQSSSGSGSGSSSAGGAAPSTSGPMSSNWTPPPRPRPGRKPIPQEDAADRRRLQNRIAQRNFRDKRQQKLYETQQELEERKHEYQDHINSLQRQLEDLRQEKRRQVDDLKRQLDESEKRAQAAEKDKLHIQQLYSRASVGYPATTGTQYNHPNASGLAINTARLPAGYGGASVPTPPEENFGEIDFTYHFRPMHAQQQRHHQQTTNALRPTISNDSASSGPMDYTTTGGPQDMDVEDRCGFCTDDQNCACRNEQQELLAKRRAHDRAAALMAEEASNASSAQSTRASLPGSCAQCLRDPARAQACRDLASSGAQFQSRPSAQDRAGFYDSAPTDSRDSLTSAVPGSMNPPSSSSSHHEQRMSCSTMIDRFSEAGQRTNSVASLLNHGEPMRAYPAASGHGGYEFEEHEAAQVLSNLSRRNTVVGVRSSESM</sequence>
<proteinExistence type="predicted"/>
<evidence type="ECO:0000313" key="6">
    <source>
        <dbReference type="EMBL" id="RMY94414.1"/>
    </source>
</evidence>
<feature type="compositionally biased region" description="Polar residues" evidence="4">
    <location>
        <begin position="83"/>
        <end position="92"/>
    </location>
</feature>
<feature type="region of interest" description="Disordered" evidence="4">
    <location>
        <begin position="34"/>
        <end position="145"/>
    </location>
</feature>
<feature type="region of interest" description="Disordered" evidence="4">
    <location>
        <begin position="408"/>
        <end position="460"/>
    </location>
</feature>
<dbReference type="Proteomes" id="UP000268823">
    <property type="component" value="Unassembled WGS sequence"/>
</dbReference>
<keyword evidence="3" id="KW-0175">Coiled coil</keyword>
<evidence type="ECO:0000259" key="5">
    <source>
        <dbReference type="PROSITE" id="PS00036"/>
    </source>
</evidence>
<comment type="subcellular location">
    <subcellularLocation>
        <location evidence="1">Nucleus</location>
    </subcellularLocation>
</comment>
<feature type="compositionally biased region" description="Polar residues" evidence="4">
    <location>
        <begin position="58"/>
        <end position="70"/>
    </location>
</feature>
<organism evidence="6 7">
    <name type="scientific">Hortaea werneckii</name>
    <name type="common">Black yeast</name>
    <name type="synonym">Cladosporium werneckii</name>
    <dbReference type="NCBI Taxonomy" id="91943"/>
    <lineage>
        <taxon>Eukaryota</taxon>
        <taxon>Fungi</taxon>
        <taxon>Dikarya</taxon>
        <taxon>Ascomycota</taxon>
        <taxon>Pezizomycotina</taxon>
        <taxon>Dothideomycetes</taxon>
        <taxon>Dothideomycetidae</taxon>
        <taxon>Mycosphaerellales</taxon>
        <taxon>Teratosphaeriaceae</taxon>
        <taxon>Hortaea</taxon>
    </lineage>
</organism>
<dbReference type="GO" id="GO:0000976">
    <property type="term" value="F:transcription cis-regulatory region binding"/>
    <property type="evidence" value="ECO:0007669"/>
    <property type="project" value="InterPro"/>
</dbReference>
<dbReference type="AlphaFoldDB" id="A0A3M7G165"/>
<protein>
    <recommendedName>
        <fullName evidence="5">BZIP domain-containing protein</fullName>
    </recommendedName>
</protein>
<feature type="compositionally biased region" description="Polar residues" evidence="4">
    <location>
        <begin position="408"/>
        <end position="417"/>
    </location>
</feature>
<dbReference type="Gene3D" id="1.20.5.170">
    <property type="match status" value="1"/>
</dbReference>
<dbReference type="PROSITE" id="PS00036">
    <property type="entry name" value="BZIP_BASIC"/>
    <property type="match status" value="1"/>
</dbReference>
<dbReference type="PANTHER" id="PTHR40621">
    <property type="entry name" value="TRANSCRIPTION FACTOR KAPC-RELATED"/>
    <property type="match status" value="1"/>
</dbReference>
<accession>A0A3M7G165</accession>